<dbReference type="SUPFAM" id="SSF46589">
    <property type="entry name" value="tRNA-binding arm"/>
    <property type="match status" value="1"/>
</dbReference>
<reference evidence="16 17" key="1">
    <citation type="submission" date="2020-08" db="EMBL/GenBank/DDBJ databases">
        <title>Genome public.</title>
        <authorList>
            <person name="Liu C."/>
            <person name="Sun Q."/>
        </authorList>
    </citation>
    <scope>NUCLEOTIDE SEQUENCE [LARGE SCALE GENOMIC DNA]</scope>
    <source>
        <strain evidence="16 17">3_YM_SP_D4_24.mj</strain>
    </source>
</reference>
<feature type="domain" description="Aminoacyl-transfer RNA synthetases class-II family profile" evidence="15">
    <location>
        <begin position="113"/>
        <end position="330"/>
    </location>
</feature>
<keyword evidence="4 13" id="KW-0963">Cytoplasm</keyword>
<evidence type="ECO:0000256" key="3">
    <source>
        <dbReference type="ARBA" id="ARBA00011209"/>
    </source>
</evidence>
<dbReference type="CDD" id="cd00496">
    <property type="entry name" value="PheRS_alpha_core"/>
    <property type="match status" value="1"/>
</dbReference>
<dbReference type="RefSeq" id="WP_022304283.1">
    <property type="nucleotide sequence ID" value="NZ_DAWEED010000123.1"/>
</dbReference>
<evidence type="ECO:0000256" key="9">
    <source>
        <dbReference type="ARBA" id="ARBA00022842"/>
    </source>
</evidence>
<keyword evidence="7 13" id="KW-0547">Nucleotide-binding</keyword>
<sequence length="354" mass="40526">MKDKIQKLREQFQDELGTVNASSSLEELRRNFLSKKGYVSGLMKELGKVPPEQKKTTGQLINTFKQEVIAKFEEKEKELIRLEEERAINQAESYDESLPTENPCGSYHPITLIQRELEDIFESMGFNVEDYSEIVDDYHCFEALNIPKYHPARDMQDTYYLSTPNQLLKSHTSAAQNAIMKKYAKALKEEGRPIRAVFPGRCFRNEAIDACHENTFFQMEGIMIDKDISISNLIYFMKTMLSEIFERDVKVRLRPGFFPFVEPGFELDIQCLICGGDGCPSCKNSGWLELCPCGMIHPNVLKYAGINTEEEPDKYTGFAFGLGLTRLAMMKYGVKDIRVFNEGDLNALSQFVSK</sequence>
<keyword evidence="5 13" id="KW-0436">Ligase</keyword>
<dbReference type="Proteomes" id="UP000661649">
    <property type="component" value="Unassembled WGS sequence"/>
</dbReference>
<dbReference type="InterPro" id="IPR004529">
    <property type="entry name" value="Phe-tRNA-synth_IIc_asu"/>
</dbReference>
<evidence type="ECO:0000256" key="14">
    <source>
        <dbReference type="SAM" id="Coils"/>
    </source>
</evidence>
<dbReference type="Pfam" id="PF01409">
    <property type="entry name" value="tRNA-synt_2d"/>
    <property type="match status" value="1"/>
</dbReference>
<keyword evidence="6 13" id="KW-0479">Metal-binding</keyword>
<comment type="catalytic activity">
    <reaction evidence="12 13">
        <text>tRNA(Phe) + L-phenylalanine + ATP = L-phenylalanyl-tRNA(Phe) + AMP + diphosphate + H(+)</text>
        <dbReference type="Rhea" id="RHEA:19413"/>
        <dbReference type="Rhea" id="RHEA-COMP:9668"/>
        <dbReference type="Rhea" id="RHEA-COMP:9699"/>
        <dbReference type="ChEBI" id="CHEBI:15378"/>
        <dbReference type="ChEBI" id="CHEBI:30616"/>
        <dbReference type="ChEBI" id="CHEBI:33019"/>
        <dbReference type="ChEBI" id="CHEBI:58095"/>
        <dbReference type="ChEBI" id="CHEBI:78442"/>
        <dbReference type="ChEBI" id="CHEBI:78531"/>
        <dbReference type="ChEBI" id="CHEBI:456215"/>
        <dbReference type="EC" id="6.1.1.20"/>
    </reaction>
</comment>
<dbReference type="NCBIfam" id="TIGR00468">
    <property type="entry name" value="pheS"/>
    <property type="match status" value="1"/>
</dbReference>
<name>A0ABR7PB15_9FIRM</name>
<comment type="similarity">
    <text evidence="2 13">Belongs to the class-II aminoacyl-tRNA synthetase family. Phe-tRNA synthetase alpha subunit type 1 subfamily.</text>
</comment>
<evidence type="ECO:0000256" key="8">
    <source>
        <dbReference type="ARBA" id="ARBA00022840"/>
    </source>
</evidence>
<dbReference type="InterPro" id="IPR006195">
    <property type="entry name" value="aa-tRNA-synth_II"/>
</dbReference>
<dbReference type="PANTHER" id="PTHR11538:SF41">
    <property type="entry name" value="PHENYLALANINE--TRNA LIGASE, MITOCHONDRIAL"/>
    <property type="match status" value="1"/>
</dbReference>
<dbReference type="InterPro" id="IPR045864">
    <property type="entry name" value="aa-tRNA-synth_II/BPL/LPL"/>
</dbReference>
<proteinExistence type="inferred from homology"/>
<keyword evidence="17" id="KW-1185">Reference proteome</keyword>
<dbReference type="Gene3D" id="3.30.930.10">
    <property type="entry name" value="Bira Bifunctional Protein, Domain 2"/>
    <property type="match status" value="1"/>
</dbReference>
<gene>
    <name evidence="13 16" type="primary">pheS</name>
    <name evidence="16" type="ORF">H8712_07630</name>
</gene>
<dbReference type="InterPro" id="IPR004188">
    <property type="entry name" value="Phe-tRNA_ligase_II_N"/>
</dbReference>
<evidence type="ECO:0000256" key="1">
    <source>
        <dbReference type="ARBA" id="ARBA00004496"/>
    </source>
</evidence>
<keyword evidence="10 13" id="KW-0648">Protein biosynthesis</keyword>
<accession>A0ABR7PB15</accession>
<dbReference type="Pfam" id="PF02912">
    <property type="entry name" value="Phe_tRNA-synt_N"/>
    <property type="match status" value="1"/>
</dbReference>
<dbReference type="SUPFAM" id="SSF55681">
    <property type="entry name" value="Class II aaRS and biotin synthetases"/>
    <property type="match status" value="1"/>
</dbReference>
<evidence type="ECO:0000256" key="11">
    <source>
        <dbReference type="ARBA" id="ARBA00023146"/>
    </source>
</evidence>
<keyword evidence="9 13" id="KW-0460">Magnesium</keyword>
<keyword evidence="8 13" id="KW-0067">ATP-binding</keyword>
<dbReference type="PANTHER" id="PTHR11538">
    <property type="entry name" value="PHENYLALANYL-TRNA SYNTHETASE"/>
    <property type="match status" value="1"/>
</dbReference>
<dbReference type="InterPro" id="IPR002319">
    <property type="entry name" value="Phenylalanyl-tRNA_Synthase"/>
</dbReference>
<comment type="subunit">
    <text evidence="3 13">Tetramer of two alpha and two beta subunits.</text>
</comment>
<evidence type="ECO:0000256" key="13">
    <source>
        <dbReference type="HAMAP-Rule" id="MF_00281"/>
    </source>
</evidence>
<evidence type="ECO:0000256" key="4">
    <source>
        <dbReference type="ARBA" id="ARBA00022490"/>
    </source>
</evidence>
<evidence type="ECO:0000256" key="12">
    <source>
        <dbReference type="ARBA" id="ARBA00049255"/>
    </source>
</evidence>
<dbReference type="PROSITE" id="PS50862">
    <property type="entry name" value="AA_TRNA_LIGASE_II"/>
    <property type="match status" value="1"/>
</dbReference>
<dbReference type="GO" id="GO:0004826">
    <property type="term" value="F:phenylalanine-tRNA ligase activity"/>
    <property type="evidence" value="ECO:0007669"/>
    <property type="project" value="UniProtKB-EC"/>
</dbReference>
<protein>
    <recommendedName>
        <fullName evidence="13">Phenylalanine--tRNA ligase alpha subunit</fullName>
        <ecNumber evidence="13">6.1.1.20</ecNumber>
    </recommendedName>
    <alternativeName>
        <fullName evidence="13">Phenylalanyl-tRNA synthetase alpha subunit</fullName>
        <shortName evidence="13">PheRS</shortName>
    </alternativeName>
</protein>
<dbReference type="EMBL" id="JACRTP010000003">
    <property type="protein sequence ID" value="MBC8628483.1"/>
    <property type="molecule type" value="Genomic_DNA"/>
</dbReference>
<evidence type="ECO:0000259" key="15">
    <source>
        <dbReference type="PROSITE" id="PS50862"/>
    </source>
</evidence>
<evidence type="ECO:0000313" key="17">
    <source>
        <dbReference type="Proteomes" id="UP000661649"/>
    </source>
</evidence>
<feature type="binding site" evidence="13">
    <location>
        <position position="262"/>
    </location>
    <ligand>
        <name>Mg(2+)</name>
        <dbReference type="ChEBI" id="CHEBI:18420"/>
        <note>shared with beta subunit</note>
    </ligand>
</feature>
<evidence type="ECO:0000256" key="2">
    <source>
        <dbReference type="ARBA" id="ARBA00010207"/>
    </source>
</evidence>
<feature type="coiled-coil region" evidence="14">
    <location>
        <begin position="65"/>
        <end position="92"/>
    </location>
</feature>
<organism evidence="16 17">
    <name type="scientific">Blautia stercoris</name>
    <dbReference type="NCBI Taxonomy" id="871664"/>
    <lineage>
        <taxon>Bacteria</taxon>
        <taxon>Bacillati</taxon>
        <taxon>Bacillota</taxon>
        <taxon>Clostridia</taxon>
        <taxon>Lachnospirales</taxon>
        <taxon>Lachnospiraceae</taxon>
        <taxon>Blautia</taxon>
    </lineage>
</organism>
<comment type="cofactor">
    <cofactor evidence="13">
        <name>Mg(2+)</name>
        <dbReference type="ChEBI" id="CHEBI:18420"/>
    </cofactor>
    <text evidence="13">Binds 2 magnesium ions per tetramer.</text>
</comment>
<comment type="caution">
    <text evidence="16">The sequence shown here is derived from an EMBL/GenBank/DDBJ whole genome shotgun (WGS) entry which is preliminary data.</text>
</comment>
<dbReference type="InterPro" id="IPR022911">
    <property type="entry name" value="Phe_tRNA_ligase_alpha1_bac"/>
</dbReference>
<dbReference type="InterPro" id="IPR010978">
    <property type="entry name" value="tRNA-bd_arm"/>
</dbReference>
<evidence type="ECO:0000256" key="6">
    <source>
        <dbReference type="ARBA" id="ARBA00022723"/>
    </source>
</evidence>
<dbReference type="EC" id="6.1.1.20" evidence="13"/>
<keyword evidence="14" id="KW-0175">Coiled coil</keyword>
<evidence type="ECO:0000256" key="7">
    <source>
        <dbReference type="ARBA" id="ARBA00022741"/>
    </source>
</evidence>
<evidence type="ECO:0000256" key="5">
    <source>
        <dbReference type="ARBA" id="ARBA00022598"/>
    </source>
</evidence>
<evidence type="ECO:0000313" key="16">
    <source>
        <dbReference type="EMBL" id="MBC8628483.1"/>
    </source>
</evidence>
<evidence type="ECO:0000256" key="10">
    <source>
        <dbReference type="ARBA" id="ARBA00022917"/>
    </source>
</evidence>
<keyword evidence="11 13" id="KW-0030">Aminoacyl-tRNA synthetase</keyword>
<dbReference type="HAMAP" id="MF_00281">
    <property type="entry name" value="Phe_tRNA_synth_alpha1"/>
    <property type="match status" value="1"/>
</dbReference>
<comment type="subcellular location">
    <subcellularLocation>
        <location evidence="1 13">Cytoplasm</location>
    </subcellularLocation>
</comment>